<dbReference type="HOGENOM" id="CLU_606223_0_0_1"/>
<keyword evidence="1 2" id="KW-0812">Transmembrane</keyword>
<accession>I7MGV5</accession>
<dbReference type="InParanoid" id="I7MGV5"/>
<dbReference type="KEGG" id="tet:TTHERM_00502720"/>
<feature type="transmembrane region" description="Helical" evidence="1">
    <location>
        <begin position="210"/>
        <end position="228"/>
    </location>
</feature>
<feature type="transmembrane region" description="Helical" evidence="1">
    <location>
        <begin position="51"/>
        <end position="71"/>
    </location>
</feature>
<gene>
    <name evidence="2" type="ORF">TTHERM_00502720</name>
</gene>
<dbReference type="Proteomes" id="UP000009168">
    <property type="component" value="Unassembled WGS sequence"/>
</dbReference>
<feature type="transmembrane region" description="Helical" evidence="1">
    <location>
        <begin position="23"/>
        <end position="44"/>
    </location>
</feature>
<reference evidence="3" key="1">
    <citation type="journal article" date="2006" name="PLoS Biol.">
        <title>Macronuclear genome sequence of the ciliate Tetrahymena thermophila, a model eukaryote.</title>
        <authorList>
            <person name="Eisen J.A."/>
            <person name="Coyne R.S."/>
            <person name="Wu M."/>
            <person name="Wu D."/>
            <person name="Thiagarajan M."/>
            <person name="Wortman J.R."/>
            <person name="Badger J.H."/>
            <person name="Ren Q."/>
            <person name="Amedeo P."/>
            <person name="Jones K.M."/>
            <person name="Tallon L.J."/>
            <person name="Delcher A.L."/>
            <person name="Salzberg S.L."/>
            <person name="Silva J.C."/>
            <person name="Haas B.J."/>
            <person name="Majoros W.H."/>
            <person name="Farzad M."/>
            <person name="Carlton J.M."/>
            <person name="Smith R.K. Jr."/>
            <person name="Garg J."/>
            <person name="Pearlman R.E."/>
            <person name="Karrer K.M."/>
            <person name="Sun L."/>
            <person name="Manning G."/>
            <person name="Elde N.C."/>
            <person name="Turkewitz A.P."/>
            <person name="Asai D.J."/>
            <person name="Wilkes D.E."/>
            <person name="Wang Y."/>
            <person name="Cai H."/>
            <person name="Collins K."/>
            <person name="Stewart B.A."/>
            <person name="Lee S.R."/>
            <person name="Wilamowska K."/>
            <person name="Weinberg Z."/>
            <person name="Ruzzo W.L."/>
            <person name="Wloga D."/>
            <person name="Gaertig J."/>
            <person name="Frankel J."/>
            <person name="Tsao C.-C."/>
            <person name="Gorovsky M.A."/>
            <person name="Keeling P.J."/>
            <person name="Waller R.F."/>
            <person name="Patron N.J."/>
            <person name="Cherry J.M."/>
            <person name="Stover N.A."/>
            <person name="Krieger C.J."/>
            <person name="del Toro C."/>
            <person name="Ryder H.F."/>
            <person name="Williamson S.C."/>
            <person name="Barbeau R.A."/>
            <person name="Hamilton E.P."/>
            <person name="Orias E."/>
        </authorList>
    </citation>
    <scope>NUCLEOTIDE SEQUENCE [LARGE SCALE GENOMIC DNA]</scope>
    <source>
        <strain evidence="3">SB210</strain>
    </source>
</reference>
<feature type="transmembrane region" description="Helical" evidence="1">
    <location>
        <begin position="353"/>
        <end position="377"/>
    </location>
</feature>
<feature type="transmembrane region" description="Helical" evidence="1">
    <location>
        <begin position="159"/>
        <end position="176"/>
    </location>
</feature>
<feature type="transmembrane region" description="Helical" evidence="1">
    <location>
        <begin position="265"/>
        <end position="282"/>
    </location>
</feature>
<feature type="transmembrane region" description="Helical" evidence="1">
    <location>
        <begin position="240"/>
        <end position="259"/>
    </location>
</feature>
<name>I7MGV5_TETTS</name>
<dbReference type="OMA" id="CIWRIGE"/>
<evidence type="ECO:0000256" key="1">
    <source>
        <dbReference type="SAM" id="Phobius"/>
    </source>
</evidence>
<dbReference type="EMBL" id="GG662548">
    <property type="protein sequence ID" value="EAS02081.1"/>
    <property type="molecule type" value="Genomic_DNA"/>
</dbReference>
<dbReference type="GeneID" id="7827212"/>
<dbReference type="AlphaFoldDB" id="I7MGV5"/>
<sequence>MIQKMEKAQAQNQIVMLNPWQRFYRFCMFMLVVIVLIFDIWFLAKTNTTQFYPYFRMVIAFLVLPFGLAFINNNLFHFNEANQETQDLNELFTMVYRMFRVIGMEHIPIYFFTPFMNNSNKALEAKLVEANYYHCIFGSQIVLMCQLHLYFSYMNDNSGYYWIVAPIILHACHLALQGAEIRQSEQKTAIMTFVVTFFHIDFLQNLFEGVGRAILIGVTAMATIYNHFDGDYNTTLTREAFAIDALAAGGCCVLAIFYIAFKTGLISGIFYGANLMFQLLVYRVDSNYMKIYNNFQRRLSVKVTDKQLKFVYYFAIAWRFCELIAIWAAALDNHNNIYHNLDNSSNYLNLRDALLVGLIFDAIYLAVLVLEAGLYFFIKSKFNPVGECNKQAIMTEELQAINNQPNKAAFNAPEHTQPEVVNTHPAINKDKAPINIDEEAMDFNQRGSKIAN</sequence>
<proteinExistence type="predicted"/>
<feature type="transmembrane region" description="Helical" evidence="1">
    <location>
        <begin position="91"/>
        <end position="112"/>
    </location>
</feature>
<evidence type="ECO:0000313" key="3">
    <source>
        <dbReference type="Proteomes" id="UP000009168"/>
    </source>
</evidence>
<feature type="transmembrane region" description="Helical" evidence="1">
    <location>
        <begin position="132"/>
        <end position="153"/>
    </location>
</feature>
<keyword evidence="3" id="KW-1185">Reference proteome</keyword>
<keyword evidence="1" id="KW-1133">Transmembrane helix</keyword>
<protein>
    <submittedName>
        <fullName evidence="2">Transmembrane protein, putative</fullName>
    </submittedName>
</protein>
<evidence type="ECO:0000313" key="2">
    <source>
        <dbReference type="EMBL" id="EAS02081.1"/>
    </source>
</evidence>
<keyword evidence="1" id="KW-0472">Membrane</keyword>
<dbReference type="RefSeq" id="XP_001022326.1">
    <property type="nucleotide sequence ID" value="XM_001022326.3"/>
</dbReference>
<feature type="transmembrane region" description="Helical" evidence="1">
    <location>
        <begin position="310"/>
        <end position="330"/>
    </location>
</feature>
<organism evidence="2 3">
    <name type="scientific">Tetrahymena thermophila (strain SB210)</name>
    <dbReference type="NCBI Taxonomy" id="312017"/>
    <lineage>
        <taxon>Eukaryota</taxon>
        <taxon>Sar</taxon>
        <taxon>Alveolata</taxon>
        <taxon>Ciliophora</taxon>
        <taxon>Intramacronucleata</taxon>
        <taxon>Oligohymenophorea</taxon>
        <taxon>Hymenostomatida</taxon>
        <taxon>Tetrahymenina</taxon>
        <taxon>Tetrahymenidae</taxon>
        <taxon>Tetrahymena</taxon>
    </lineage>
</organism>